<dbReference type="EMBL" id="CM055734">
    <property type="protein sequence ID" value="KAJ8009092.1"/>
    <property type="molecule type" value="Genomic_DNA"/>
</dbReference>
<evidence type="ECO:0000313" key="1">
    <source>
        <dbReference type="EMBL" id="KAJ8009092.1"/>
    </source>
</evidence>
<organism evidence="1 2">
    <name type="scientific">Dallia pectoralis</name>
    <name type="common">Alaska blackfish</name>
    <dbReference type="NCBI Taxonomy" id="75939"/>
    <lineage>
        <taxon>Eukaryota</taxon>
        <taxon>Metazoa</taxon>
        <taxon>Chordata</taxon>
        <taxon>Craniata</taxon>
        <taxon>Vertebrata</taxon>
        <taxon>Euteleostomi</taxon>
        <taxon>Actinopterygii</taxon>
        <taxon>Neopterygii</taxon>
        <taxon>Teleostei</taxon>
        <taxon>Protacanthopterygii</taxon>
        <taxon>Esociformes</taxon>
        <taxon>Umbridae</taxon>
        <taxon>Dallia</taxon>
    </lineage>
</organism>
<accession>A0ACC2GZJ9</accession>
<reference evidence="1" key="1">
    <citation type="submission" date="2021-05" db="EMBL/GenBank/DDBJ databases">
        <authorList>
            <person name="Pan Q."/>
            <person name="Jouanno E."/>
            <person name="Zahm M."/>
            <person name="Klopp C."/>
            <person name="Cabau C."/>
            <person name="Louis A."/>
            <person name="Berthelot C."/>
            <person name="Parey E."/>
            <person name="Roest Crollius H."/>
            <person name="Montfort J."/>
            <person name="Robinson-Rechavi M."/>
            <person name="Bouchez O."/>
            <person name="Lampietro C."/>
            <person name="Lopez Roques C."/>
            <person name="Donnadieu C."/>
            <person name="Postlethwait J."/>
            <person name="Bobe J."/>
            <person name="Dillon D."/>
            <person name="Chandos A."/>
            <person name="von Hippel F."/>
            <person name="Guiguen Y."/>
        </authorList>
    </citation>
    <scope>NUCLEOTIDE SEQUENCE</scope>
    <source>
        <strain evidence="1">YG-Jan2019</strain>
    </source>
</reference>
<protein>
    <submittedName>
        <fullName evidence="1">Uncharacterized protein</fullName>
    </submittedName>
</protein>
<name>A0ACC2GZJ9_DALPE</name>
<evidence type="ECO:0000313" key="2">
    <source>
        <dbReference type="Proteomes" id="UP001157502"/>
    </source>
</evidence>
<sequence>MEPGESTAGQKCTKEPREKLQRKWVSEPSAGTKRSAFADPEGKRHSHRESLQGCAGGSNITSSAQGYGSGKTLSSQDSQYAQAFPRTYSYQFPHPYPQQPMQERILSGAKPQPGLEAHAWPFAGQLPSDDIFTGHPRAHGVFPRQKSPSLPNSFGQYSHSGPEPPEEGYKKEQKPKKPGKYICHYCGRACAKPSVLKKHIRSHTGERPYPCVPCGFSFKTKSNLYK</sequence>
<feature type="non-terminal residue" evidence="1">
    <location>
        <position position="226"/>
    </location>
</feature>
<dbReference type="Proteomes" id="UP001157502">
    <property type="component" value="Chromosome 7"/>
</dbReference>
<proteinExistence type="predicted"/>
<gene>
    <name evidence="1" type="ORF">DPEC_G00085270</name>
</gene>
<keyword evidence="2" id="KW-1185">Reference proteome</keyword>
<comment type="caution">
    <text evidence="1">The sequence shown here is derived from an EMBL/GenBank/DDBJ whole genome shotgun (WGS) entry which is preliminary data.</text>
</comment>